<dbReference type="Pfam" id="PF04011">
    <property type="entry name" value="LemA"/>
    <property type="match status" value="1"/>
</dbReference>
<comment type="similarity">
    <text evidence="2">Belongs to the LemA family.</text>
</comment>
<dbReference type="AlphaFoldDB" id="A0AAJ2LPE8"/>
<dbReference type="Gene3D" id="1.20.1440.20">
    <property type="entry name" value="LemA-like domain"/>
    <property type="match status" value="1"/>
</dbReference>
<comment type="caution">
    <text evidence="6">The sequence shown here is derived from an EMBL/GenBank/DDBJ whole genome shotgun (WGS) entry which is preliminary data.</text>
</comment>
<dbReference type="PANTHER" id="PTHR34478:SF2">
    <property type="entry name" value="MEMBRANE PROTEIN"/>
    <property type="match status" value="1"/>
</dbReference>
<organism evidence="6 7">
    <name type="scientific">Rhizobium hidalgonense</name>
    <dbReference type="NCBI Taxonomy" id="1538159"/>
    <lineage>
        <taxon>Bacteria</taxon>
        <taxon>Pseudomonadati</taxon>
        <taxon>Pseudomonadota</taxon>
        <taxon>Alphaproteobacteria</taxon>
        <taxon>Hyphomicrobiales</taxon>
        <taxon>Rhizobiaceae</taxon>
        <taxon>Rhizobium/Agrobacterium group</taxon>
        <taxon>Rhizobium</taxon>
    </lineage>
</organism>
<evidence type="ECO:0000256" key="2">
    <source>
        <dbReference type="ARBA" id="ARBA00008854"/>
    </source>
</evidence>
<dbReference type="EMBL" id="JAVLSF010001175">
    <property type="protein sequence ID" value="MDR9778757.1"/>
    <property type="molecule type" value="Genomic_DNA"/>
</dbReference>
<gene>
    <name evidence="6" type="ORF">RJJ65_40130</name>
</gene>
<dbReference type="GO" id="GO:0016020">
    <property type="term" value="C:membrane"/>
    <property type="evidence" value="ECO:0007669"/>
    <property type="project" value="UniProtKB-SubCell"/>
</dbReference>
<dbReference type="InterPro" id="IPR023353">
    <property type="entry name" value="LemA-like_dom_sf"/>
</dbReference>
<keyword evidence="3" id="KW-0812">Transmembrane</keyword>
<evidence type="ECO:0000313" key="7">
    <source>
        <dbReference type="Proteomes" id="UP001268610"/>
    </source>
</evidence>
<dbReference type="SUPFAM" id="SSF140478">
    <property type="entry name" value="LemA-like"/>
    <property type="match status" value="1"/>
</dbReference>
<reference evidence="6" key="1">
    <citation type="submission" date="2023-04" db="EMBL/GenBank/DDBJ databases">
        <title>Genomic characterization of faba bean (Vicia faba) microsymbionts in Mexican soils.</title>
        <authorList>
            <person name="Rivera Orduna F.N."/>
            <person name="Guevara-Luna J."/>
            <person name="Yan J."/>
            <person name="Arroyo-Herrera I."/>
            <person name="Li Y."/>
            <person name="Vasquez-Murrieta M.S."/>
            <person name="Wang E.T."/>
        </authorList>
    </citation>
    <scope>NUCLEOTIDE SEQUENCE</scope>
    <source>
        <strain evidence="6">CH26</strain>
    </source>
</reference>
<proteinExistence type="inferred from homology"/>
<keyword evidence="5" id="KW-0472">Membrane</keyword>
<evidence type="ECO:0000256" key="3">
    <source>
        <dbReference type="ARBA" id="ARBA00022692"/>
    </source>
</evidence>
<accession>A0AAJ2LPE8</accession>
<sequence>LAENKLSTSLAQFSAVMEQYPDLKADSVVKDLMEELNSTENRVSFARQAYNDSVMFYNNACEMFPSNFVAGAFSFKPMKQLALDDPKAVRPAVRISL</sequence>
<dbReference type="RefSeq" id="WP_310866749.1">
    <property type="nucleotide sequence ID" value="NZ_JAVLSF010001175.1"/>
</dbReference>
<comment type="subcellular location">
    <subcellularLocation>
        <location evidence="1">Membrane</location>
        <topology evidence="1">Single-pass membrane protein</topology>
    </subcellularLocation>
</comment>
<feature type="non-terminal residue" evidence="6">
    <location>
        <position position="1"/>
    </location>
</feature>
<evidence type="ECO:0000256" key="5">
    <source>
        <dbReference type="ARBA" id="ARBA00023136"/>
    </source>
</evidence>
<keyword evidence="4" id="KW-1133">Transmembrane helix</keyword>
<evidence type="ECO:0000256" key="1">
    <source>
        <dbReference type="ARBA" id="ARBA00004167"/>
    </source>
</evidence>
<dbReference type="PANTHER" id="PTHR34478">
    <property type="entry name" value="PROTEIN LEMA"/>
    <property type="match status" value="1"/>
</dbReference>
<dbReference type="Proteomes" id="UP001268610">
    <property type="component" value="Unassembled WGS sequence"/>
</dbReference>
<name>A0AAJ2LPE8_9HYPH</name>
<dbReference type="InterPro" id="IPR007156">
    <property type="entry name" value="MamQ_LemA"/>
</dbReference>
<protein>
    <submittedName>
        <fullName evidence="6">LemA family protein</fullName>
    </submittedName>
</protein>
<evidence type="ECO:0000256" key="4">
    <source>
        <dbReference type="ARBA" id="ARBA00022989"/>
    </source>
</evidence>
<evidence type="ECO:0000313" key="6">
    <source>
        <dbReference type="EMBL" id="MDR9778757.1"/>
    </source>
</evidence>